<feature type="domain" description="N-acetylmuramoyl-L-alanine amidase" evidence="1">
    <location>
        <begin position="65"/>
        <end position="223"/>
    </location>
</feature>
<dbReference type="AlphaFoldDB" id="A0A0G0W272"/>
<name>A0A0G0W272_UNCKA</name>
<dbReference type="EMBL" id="LCBF01000014">
    <property type="protein sequence ID" value="KKS07064.1"/>
    <property type="molecule type" value="Genomic_DNA"/>
</dbReference>
<dbReference type="InterPro" id="IPR002502">
    <property type="entry name" value="Amidase_domain"/>
</dbReference>
<dbReference type="InterPro" id="IPR036505">
    <property type="entry name" value="Amidase/PGRP_sf"/>
</dbReference>
<dbReference type="Proteomes" id="UP000034544">
    <property type="component" value="Unassembled WGS sequence"/>
</dbReference>
<organism evidence="2 3">
    <name type="scientific">candidate division WWE3 bacterium GW2011_GWE1_41_27</name>
    <dbReference type="NCBI Taxonomy" id="1619131"/>
    <lineage>
        <taxon>Bacteria</taxon>
        <taxon>Katanobacteria</taxon>
    </lineage>
</organism>
<protein>
    <recommendedName>
        <fullName evidence="1">N-acetylmuramoyl-L-alanine amidase domain-containing protein</fullName>
    </recommendedName>
</protein>
<dbReference type="SUPFAM" id="SSF55846">
    <property type="entry name" value="N-acetylmuramoyl-L-alanine amidase-like"/>
    <property type="match status" value="1"/>
</dbReference>
<sequence>MKYINDELWKKQISQKDWYLRLDPEFKRLENIQKDLSKEDEEELKEEIYSSIERDLGNGSIQPNKKYHDWDDERKTIDTIVIHHTSNDKSLTLSRLNAKHMFRLYRPFFTNPNEDNKAIKGEAISSGHFTNGVQIFYGYHWLVRLDGTPERLLTDNYVGWHAGNWDINTRSVAICIDGNFETSSPDIKVLKSISQLIKDNYKNVPIENILGHNEVNKNTVCPGNGFIGGWKLTLINLIKKNISSSSPFTYKQTSNS</sequence>
<dbReference type="Gene3D" id="3.40.80.10">
    <property type="entry name" value="Peptidoglycan recognition protein-like"/>
    <property type="match status" value="1"/>
</dbReference>
<evidence type="ECO:0000313" key="2">
    <source>
        <dbReference type="EMBL" id="KKS07064.1"/>
    </source>
</evidence>
<evidence type="ECO:0000313" key="3">
    <source>
        <dbReference type="Proteomes" id="UP000034544"/>
    </source>
</evidence>
<dbReference type="GO" id="GO:0009253">
    <property type="term" value="P:peptidoglycan catabolic process"/>
    <property type="evidence" value="ECO:0007669"/>
    <property type="project" value="InterPro"/>
</dbReference>
<evidence type="ECO:0000259" key="1">
    <source>
        <dbReference type="SMART" id="SM00644"/>
    </source>
</evidence>
<comment type="caution">
    <text evidence="2">The sequence shown here is derived from an EMBL/GenBank/DDBJ whole genome shotgun (WGS) entry which is preliminary data.</text>
</comment>
<accession>A0A0G0W272</accession>
<dbReference type="CDD" id="cd06583">
    <property type="entry name" value="PGRP"/>
    <property type="match status" value="1"/>
</dbReference>
<reference evidence="2 3" key="1">
    <citation type="journal article" date="2015" name="Nature">
        <title>rRNA introns, odd ribosomes, and small enigmatic genomes across a large radiation of phyla.</title>
        <authorList>
            <person name="Brown C.T."/>
            <person name="Hug L.A."/>
            <person name="Thomas B.C."/>
            <person name="Sharon I."/>
            <person name="Castelle C.J."/>
            <person name="Singh A."/>
            <person name="Wilkins M.J."/>
            <person name="Williams K.H."/>
            <person name="Banfield J.F."/>
        </authorList>
    </citation>
    <scope>NUCLEOTIDE SEQUENCE [LARGE SCALE GENOMIC DNA]</scope>
</reference>
<dbReference type="GO" id="GO:0008745">
    <property type="term" value="F:N-acetylmuramoyl-L-alanine amidase activity"/>
    <property type="evidence" value="ECO:0007669"/>
    <property type="project" value="InterPro"/>
</dbReference>
<gene>
    <name evidence="2" type="ORF">UU59_C0014G0024</name>
</gene>
<dbReference type="Pfam" id="PF01510">
    <property type="entry name" value="Amidase_2"/>
    <property type="match status" value="1"/>
</dbReference>
<dbReference type="SMART" id="SM00644">
    <property type="entry name" value="Ami_2"/>
    <property type="match status" value="1"/>
</dbReference>
<proteinExistence type="predicted"/>